<reference evidence="2 3" key="1">
    <citation type="submission" date="2018-01" db="EMBL/GenBank/DDBJ databases">
        <title>Whole genome sequencing of Histamine producing bacteria.</title>
        <authorList>
            <person name="Butler K."/>
        </authorList>
    </citation>
    <scope>NUCLEOTIDE SEQUENCE [LARGE SCALE GENOMIC DNA]</scope>
    <source>
        <strain evidence="2 3">DSM 100436</strain>
    </source>
</reference>
<dbReference type="RefSeq" id="WP_036816713.1">
    <property type="nucleotide sequence ID" value="NZ_JGVO01000041.1"/>
</dbReference>
<dbReference type="EMBL" id="PYMA01000016">
    <property type="protein sequence ID" value="PSW16937.1"/>
    <property type="molecule type" value="Genomic_DNA"/>
</dbReference>
<gene>
    <name evidence="2" type="ORF">C9I98_20555</name>
</gene>
<evidence type="ECO:0008006" key="4">
    <source>
        <dbReference type="Google" id="ProtNLM"/>
    </source>
</evidence>
<keyword evidence="3" id="KW-1185">Reference proteome</keyword>
<dbReference type="AlphaFoldDB" id="A0A2T3NN47"/>
<organism evidence="2 3">
    <name type="scientific">Photobacterium sanctipauli</name>
    <dbReference type="NCBI Taxonomy" id="1342794"/>
    <lineage>
        <taxon>Bacteria</taxon>
        <taxon>Pseudomonadati</taxon>
        <taxon>Pseudomonadota</taxon>
        <taxon>Gammaproteobacteria</taxon>
        <taxon>Vibrionales</taxon>
        <taxon>Vibrionaceae</taxon>
        <taxon>Photobacterium</taxon>
    </lineage>
</organism>
<feature type="chain" id="PRO_5015638027" description="DUF2057 domain-containing protein" evidence="1">
    <location>
        <begin position="21"/>
        <end position="158"/>
    </location>
</feature>
<protein>
    <recommendedName>
        <fullName evidence="4">DUF2057 domain-containing protein</fullName>
    </recommendedName>
</protein>
<sequence length="158" mass="17546">MKKLLLSLALFSVNSLSAYANELVTIDLSKAPTYQAIIELSRESQGYEQQKTVVVNMNEAASFRLSEQSAEPSTTHIEPSPGIPGKDYVVMLNTSIHFDSVPQVHLNQSRLQLSQRLPLSNSERIMIGGNHKVVSTHDGEANLTHEVVTEIWFSINKL</sequence>
<name>A0A2T3NN47_9GAMM</name>
<evidence type="ECO:0000256" key="1">
    <source>
        <dbReference type="SAM" id="SignalP"/>
    </source>
</evidence>
<dbReference type="Proteomes" id="UP000241771">
    <property type="component" value="Unassembled WGS sequence"/>
</dbReference>
<evidence type="ECO:0000313" key="2">
    <source>
        <dbReference type="EMBL" id="PSW16937.1"/>
    </source>
</evidence>
<dbReference type="OrthoDB" id="9994199at2"/>
<accession>A0A2T3NN47</accession>
<feature type="signal peptide" evidence="1">
    <location>
        <begin position="1"/>
        <end position="20"/>
    </location>
</feature>
<comment type="caution">
    <text evidence="2">The sequence shown here is derived from an EMBL/GenBank/DDBJ whole genome shotgun (WGS) entry which is preliminary data.</text>
</comment>
<keyword evidence="1" id="KW-0732">Signal</keyword>
<evidence type="ECO:0000313" key="3">
    <source>
        <dbReference type="Proteomes" id="UP000241771"/>
    </source>
</evidence>
<proteinExistence type="predicted"/>